<keyword evidence="5" id="KW-1185">Reference proteome</keyword>
<dbReference type="Gene3D" id="3.30.450.380">
    <property type="match status" value="1"/>
</dbReference>
<reference evidence="4 5" key="1">
    <citation type="submission" date="2019-12" db="EMBL/GenBank/DDBJ databases">
        <authorList>
            <person name="Kun Z."/>
        </authorList>
    </citation>
    <scope>NUCLEOTIDE SEQUENCE [LARGE SCALE GENOMIC DNA]</scope>
    <source>
        <strain evidence="4 5">YIM 123512</strain>
    </source>
</reference>
<dbReference type="SUPFAM" id="SSF52540">
    <property type="entry name" value="P-loop containing nucleoside triphosphate hydrolases"/>
    <property type="match status" value="1"/>
</dbReference>
<dbReference type="RefSeq" id="WP_160878726.1">
    <property type="nucleotide sequence ID" value="NZ_WUEK01000009.1"/>
</dbReference>
<organism evidence="4 5">
    <name type="scientific">Nocardioides flavescens</name>
    <dbReference type="NCBI Taxonomy" id="2691959"/>
    <lineage>
        <taxon>Bacteria</taxon>
        <taxon>Bacillati</taxon>
        <taxon>Actinomycetota</taxon>
        <taxon>Actinomycetes</taxon>
        <taxon>Propionibacteriales</taxon>
        <taxon>Nocardioidaceae</taxon>
        <taxon>Nocardioides</taxon>
    </lineage>
</organism>
<dbReference type="PANTHER" id="PTHR30486">
    <property type="entry name" value="TWITCHING MOTILITY PROTEIN PILT"/>
    <property type="match status" value="1"/>
</dbReference>
<accession>A0A6L7F289</accession>
<evidence type="ECO:0000256" key="1">
    <source>
        <dbReference type="ARBA" id="ARBA00006611"/>
    </source>
</evidence>
<feature type="region of interest" description="Disordered" evidence="2">
    <location>
        <begin position="1"/>
        <end position="107"/>
    </location>
</feature>
<feature type="compositionally biased region" description="Low complexity" evidence="2">
    <location>
        <begin position="73"/>
        <end position="101"/>
    </location>
</feature>
<dbReference type="PANTHER" id="PTHR30486:SF15">
    <property type="entry name" value="TYPE II_IV SECRETION SYSTEM ATPASE"/>
    <property type="match status" value="1"/>
</dbReference>
<evidence type="ECO:0000259" key="3">
    <source>
        <dbReference type="PROSITE" id="PS00662"/>
    </source>
</evidence>
<feature type="compositionally biased region" description="Low complexity" evidence="2">
    <location>
        <begin position="1"/>
        <end position="16"/>
    </location>
</feature>
<dbReference type="Pfam" id="PF00437">
    <property type="entry name" value="T2SSE"/>
    <property type="match status" value="1"/>
</dbReference>
<dbReference type="InterPro" id="IPR050921">
    <property type="entry name" value="T4SS_GSP_E_ATPase"/>
</dbReference>
<dbReference type="InterPro" id="IPR001482">
    <property type="entry name" value="T2SS/T4SS_dom"/>
</dbReference>
<comment type="caution">
    <text evidence="4">The sequence shown here is derived from an EMBL/GenBank/DDBJ whole genome shotgun (WGS) entry which is preliminary data.</text>
</comment>
<dbReference type="Gene3D" id="3.40.50.300">
    <property type="entry name" value="P-loop containing nucleotide triphosphate hydrolases"/>
    <property type="match status" value="1"/>
</dbReference>
<evidence type="ECO:0000256" key="2">
    <source>
        <dbReference type="SAM" id="MobiDB-lite"/>
    </source>
</evidence>
<protein>
    <submittedName>
        <fullName evidence="4">CpaF family protein</fullName>
    </submittedName>
</protein>
<comment type="similarity">
    <text evidence="1">Belongs to the GSP E family.</text>
</comment>
<dbReference type="InterPro" id="IPR027417">
    <property type="entry name" value="P-loop_NTPase"/>
</dbReference>
<gene>
    <name evidence="4" type="ORF">GRQ65_14630</name>
</gene>
<dbReference type="Proteomes" id="UP000473325">
    <property type="component" value="Unassembled WGS sequence"/>
</dbReference>
<feature type="domain" description="Bacterial type II secretion system protein E" evidence="3">
    <location>
        <begin position="377"/>
        <end position="391"/>
    </location>
</feature>
<sequence length="533" mass="57496">MSLADRLAAARQARAEAPPPLEPAALAVSDAPEPGEGLPHDDHLVPDPTSPVAAAVSAVEAVQRSAGKRRADVPAATATSAPSPASYAATRASAAEPTPRRGLTGTSPTERIEELKSSVHLQLLQQIGPRLYDAEMDQSELDSEVRKVLSDVLSSQDRPLSTADRARVTQEISDDILGYGPIEPFLRDPDVSEVMVNGPASIWLEKGGRLTPAAAHFTDEAHLRRTIDKIVSRIGRRVDESSPMVDARLPDGSRVNAVVPPLAVDGSALTIRKFAADPLTVDDLIRFGSLSPKTAEFLDACVRGRLNIIVSGSTGAGKTTTLNVLSSFIPDDERIVTIEDAAELQLKQDHVVRLESRPANIEGKGAVTIRDLVKNSLRMRPDRIIVGEVRDASALDMLQAMNTGHDGSICTLHSNGPRDTLARMETMVLMAGMDLPVRAIREQVASAVDLIVHQTRFKDGSRRITHITEVERMEGDVITLQDVFLWDGSRGFDAEGRVLGRLAGTGLRPKFLEKMAYSNVTVDPLVFVPEHGR</sequence>
<dbReference type="GO" id="GO:0016887">
    <property type="term" value="F:ATP hydrolysis activity"/>
    <property type="evidence" value="ECO:0007669"/>
    <property type="project" value="InterPro"/>
</dbReference>
<evidence type="ECO:0000313" key="5">
    <source>
        <dbReference type="Proteomes" id="UP000473325"/>
    </source>
</evidence>
<proteinExistence type="inferred from homology"/>
<dbReference type="CDD" id="cd01130">
    <property type="entry name" value="VirB11-like_ATPase"/>
    <property type="match status" value="1"/>
</dbReference>
<dbReference type="EMBL" id="WUEK01000009">
    <property type="protein sequence ID" value="MXG90782.1"/>
    <property type="molecule type" value="Genomic_DNA"/>
</dbReference>
<name>A0A6L7F289_9ACTN</name>
<dbReference type="PROSITE" id="PS00662">
    <property type="entry name" value="T2SP_E"/>
    <property type="match status" value="1"/>
</dbReference>
<dbReference type="AlphaFoldDB" id="A0A6L7F289"/>
<evidence type="ECO:0000313" key="4">
    <source>
        <dbReference type="EMBL" id="MXG90782.1"/>
    </source>
</evidence>
<feature type="compositionally biased region" description="Low complexity" evidence="2">
    <location>
        <begin position="46"/>
        <end position="65"/>
    </location>
</feature>